<comment type="caution">
    <text evidence="2">The sequence shown here is derived from an EMBL/GenBank/DDBJ whole genome shotgun (WGS) entry which is preliminary data.</text>
</comment>
<name>A0ABU1W153_9GAMM</name>
<organism evidence="2 3">
    <name type="scientific">Rheinheimera soli</name>
    <dbReference type="NCBI Taxonomy" id="443616"/>
    <lineage>
        <taxon>Bacteria</taxon>
        <taxon>Pseudomonadati</taxon>
        <taxon>Pseudomonadota</taxon>
        <taxon>Gammaproteobacteria</taxon>
        <taxon>Chromatiales</taxon>
        <taxon>Chromatiaceae</taxon>
        <taxon>Rheinheimera</taxon>
    </lineage>
</organism>
<dbReference type="Proteomes" id="UP001257909">
    <property type="component" value="Unassembled WGS sequence"/>
</dbReference>
<accession>A0ABU1W153</accession>
<protein>
    <recommendedName>
        <fullName evidence="4">LPXTG cell wall anchor domain-containing protein</fullName>
    </recommendedName>
</protein>
<keyword evidence="1" id="KW-0812">Transmembrane</keyword>
<feature type="transmembrane region" description="Helical" evidence="1">
    <location>
        <begin position="6"/>
        <end position="25"/>
    </location>
</feature>
<keyword evidence="1" id="KW-1133">Transmembrane helix</keyword>
<dbReference type="EMBL" id="JAVDWR010000008">
    <property type="protein sequence ID" value="MDR7121678.1"/>
    <property type="molecule type" value="Genomic_DNA"/>
</dbReference>
<evidence type="ECO:0000256" key="1">
    <source>
        <dbReference type="SAM" id="Phobius"/>
    </source>
</evidence>
<evidence type="ECO:0008006" key="4">
    <source>
        <dbReference type="Google" id="ProtNLM"/>
    </source>
</evidence>
<keyword evidence="1" id="KW-0472">Membrane</keyword>
<gene>
    <name evidence="2" type="ORF">J2W69_002635</name>
</gene>
<sequence>MSIQAIGIVLLSLSAITLFGGLLFIKIKHNAKSN</sequence>
<evidence type="ECO:0000313" key="3">
    <source>
        <dbReference type="Proteomes" id="UP001257909"/>
    </source>
</evidence>
<proteinExistence type="predicted"/>
<reference evidence="2 3" key="1">
    <citation type="submission" date="2023-07" db="EMBL/GenBank/DDBJ databases">
        <title>Sorghum-associated microbial communities from plants grown in Nebraska, USA.</title>
        <authorList>
            <person name="Schachtman D."/>
        </authorList>
    </citation>
    <scope>NUCLEOTIDE SEQUENCE [LARGE SCALE GENOMIC DNA]</scope>
    <source>
        <strain evidence="2 3">4138</strain>
    </source>
</reference>
<evidence type="ECO:0000313" key="2">
    <source>
        <dbReference type="EMBL" id="MDR7121678.1"/>
    </source>
</evidence>
<keyword evidence="3" id="KW-1185">Reference proteome</keyword>